<reference evidence="8 9" key="2">
    <citation type="submission" date="2016-08" db="EMBL/GenBank/DDBJ databases">
        <title>Pervasive Adenine N6-methylation of Active Genes in Fungi.</title>
        <authorList>
            <consortium name="DOE Joint Genome Institute"/>
            <person name="Mondo S.J."/>
            <person name="Dannebaum R.O."/>
            <person name="Kuo R.C."/>
            <person name="Labutti K."/>
            <person name="Haridas S."/>
            <person name="Kuo A."/>
            <person name="Salamov A."/>
            <person name="Ahrendt S.R."/>
            <person name="Lipzen A."/>
            <person name="Sullivan W."/>
            <person name="Andreopoulos W.B."/>
            <person name="Clum A."/>
            <person name="Lindquist E."/>
            <person name="Daum C."/>
            <person name="Ramamoorthy G.K."/>
            <person name="Gryganskyi A."/>
            <person name="Culley D."/>
            <person name="Magnuson J.K."/>
            <person name="James T.Y."/>
            <person name="O'Malley M.A."/>
            <person name="Stajich J.E."/>
            <person name="Spatafora J.W."/>
            <person name="Visel A."/>
            <person name="Grigoriev I.V."/>
        </authorList>
    </citation>
    <scope>NUCLEOTIDE SEQUENCE [LARGE SCALE GENOMIC DNA]</scope>
    <source>
        <strain evidence="8 9">S4</strain>
    </source>
</reference>
<dbReference type="STRING" id="1754192.A0A1Y1X7P9"/>
<dbReference type="PANTHER" id="PTHR46621:SF1">
    <property type="entry name" value="SNRNA-ACTIVATING PROTEIN COMPLEX SUBUNIT 4"/>
    <property type="match status" value="1"/>
</dbReference>
<dbReference type="PROSITE" id="PS51294">
    <property type="entry name" value="HTH_MYB"/>
    <property type="match status" value="2"/>
</dbReference>
<dbReference type="GO" id="GO:0001006">
    <property type="term" value="F:RNA polymerase III type 3 promoter sequence-specific DNA binding"/>
    <property type="evidence" value="ECO:0007669"/>
    <property type="project" value="TreeGrafter"/>
</dbReference>
<dbReference type="PROSITE" id="PS50090">
    <property type="entry name" value="MYB_LIKE"/>
    <property type="match status" value="2"/>
</dbReference>
<keyword evidence="3" id="KW-0804">Transcription</keyword>
<feature type="compositionally biased region" description="Polar residues" evidence="5">
    <location>
        <begin position="577"/>
        <end position="586"/>
    </location>
</feature>
<feature type="domain" description="Myb-like" evidence="6">
    <location>
        <begin position="180"/>
        <end position="232"/>
    </location>
</feature>
<dbReference type="Pfam" id="PF00249">
    <property type="entry name" value="Myb_DNA-binding"/>
    <property type="match status" value="2"/>
</dbReference>
<dbReference type="GO" id="GO:0000978">
    <property type="term" value="F:RNA polymerase II cis-regulatory region sequence-specific DNA binding"/>
    <property type="evidence" value="ECO:0007669"/>
    <property type="project" value="TreeGrafter"/>
</dbReference>
<keyword evidence="2" id="KW-0238">DNA-binding</keyword>
<gene>
    <name evidence="8" type="ORF">BCR32DRAFT_244680</name>
</gene>
<keyword evidence="1" id="KW-0805">Transcription regulation</keyword>
<dbReference type="GO" id="GO:0019185">
    <property type="term" value="C:snRNA-activating protein complex"/>
    <property type="evidence" value="ECO:0007669"/>
    <property type="project" value="TreeGrafter"/>
</dbReference>
<dbReference type="GO" id="GO:0042796">
    <property type="term" value="P:snRNA transcription by RNA polymerase III"/>
    <property type="evidence" value="ECO:0007669"/>
    <property type="project" value="TreeGrafter"/>
</dbReference>
<evidence type="ECO:0000313" key="9">
    <source>
        <dbReference type="Proteomes" id="UP000193944"/>
    </source>
</evidence>
<dbReference type="Pfam" id="PF13921">
    <property type="entry name" value="Myb_DNA-bind_6"/>
    <property type="match status" value="1"/>
</dbReference>
<evidence type="ECO:0000256" key="1">
    <source>
        <dbReference type="ARBA" id="ARBA00023015"/>
    </source>
</evidence>
<proteinExistence type="predicted"/>
<evidence type="ECO:0000256" key="3">
    <source>
        <dbReference type="ARBA" id="ARBA00023163"/>
    </source>
</evidence>
<dbReference type="InterPro" id="IPR001005">
    <property type="entry name" value="SANT/Myb"/>
</dbReference>
<evidence type="ECO:0000256" key="5">
    <source>
        <dbReference type="SAM" id="MobiDB-lite"/>
    </source>
</evidence>
<organism evidence="8 9">
    <name type="scientific">Anaeromyces robustus</name>
    <dbReference type="NCBI Taxonomy" id="1754192"/>
    <lineage>
        <taxon>Eukaryota</taxon>
        <taxon>Fungi</taxon>
        <taxon>Fungi incertae sedis</taxon>
        <taxon>Chytridiomycota</taxon>
        <taxon>Chytridiomycota incertae sedis</taxon>
        <taxon>Neocallimastigomycetes</taxon>
        <taxon>Neocallimastigales</taxon>
        <taxon>Neocallimastigaceae</taxon>
        <taxon>Anaeromyces</taxon>
    </lineage>
</organism>
<evidence type="ECO:0000256" key="4">
    <source>
        <dbReference type="ARBA" id="ARBA00023242"/>
    </source>
</evidence>
<dbReference type="SMART" id="SM00717">
    <property type="entry name" value="SANT"/>
    <property type="match status" value="4"/>
</dbReference>
<feature type="compositionally biased region" description="Basic residues" evidence="5">
    <location>
        <begin position="592"/>
        <end position="603"/>
    </location>
</feature>
<dbReference type="Proteomes" id="UP000193944">
    <property type="component" value="Unassembled WGS sequence"/>
</dbReference>
<protein>
    <submittedName>
        <fullName evidence="8">Uncharacterized protein</fullName>
    </submittedName>
</protein>
<dbReference type="AlphaFoldDB" id="A0A1Y1X7P9"/>
<dbReference type="InterPro" id="IPR009057">
    <property type="entry name" value="Homeodomain-like_sf"/>
</dbReference>
<keyword evidence="9" id="KW-1185">Reference proteome</keyword>
<keyword evidence="4" id="KW-0539">Nucleus</keyword>
<evidence type="ECO:0000259" key="7">
    <source>
        <dbReference type="PROSITE" id="PS51294"/>
    </source>
</evidence>
<evidence type="ECO:0000259" key="6">
    <source>
        <dbReference type="PROSITE" id="PS50090"/>
    </source>
</evidence>
<dbReference type="PANTHER" id="PTHR46621">
    <property type="entry name" value="SNRNA-ACTIVATING PROTEIN COMPLEX SUBUNIT 4"/>
    <property type="match status" value="1"/>
</dbReference>
<dbReference type="OrthoDB" id="2143914at2759"/>
<dbReference type="CDD" id="cd00167">
    <property type="entry name" value="SANT"/>
    <property type="match status" value="2"/>
</dbReference>
<dbReference type="SUPFAM" id="SSF46689">
    <property type="entry name" value="Homeodomain-like"/>
    <property type="match status" value="2"/>
</dbReference>
<dbReference type="GO" id="GO:0042795">
    <property type="term" value="P:snRNA transcription by RNA polymerase II"/>
    <property type="evidence" value="ECO:0007669"/>
    <property type="project" value="TreeGrafter"/>
</dbReference>
<dbReference type="InterPro" id="IPR051575">
    <property type="entry name" value="Myb-like_DNA-bd"/>
</dbReference>
<evidence type="ECO:0000313" key="8">
    <source>
        <dbReference type="EMBL" id="ORX81790.1"/>
    </source>
</evidence>
<feature type="domain" description="HTH myb-type" evidence="7">
    <location>
        <begin position="180"/>
        <end position="236"/>
    </location>
</feature>
<accession>A0A1Y1X7P9</accession>
<feature type="domain" description="HTH myb-type" evidence="7">
    <location>
        <begin position="264"/>
        <end position="311"/>
    </location>
</feature>
<evidence type="ECO:0000256" key="2">
    <source>
        <dbReference type="ARBA" id="ARBA00023125"/>
    </source>
</evidence>
<feature type="compositionally biased region" description="Low complexity" evidence="5">
    <location>
        <begin position="550"/>
        <end position="568"/>
    </location>
</feature>
<dbReference type="Gene3D" id="1.10.10.60">
    <property type="entry name" value="Homeodomain-like"/>
    <property type="match status" value="3"/>
</dbReference>
<dbReference type="InterPro" id="IPR017930">
    <property type="entry name" value="Myb_dom"/>
</dbReference>
<comment type="caution">
    <text evidence="8">The sequence shown here is derived from an EMBL/GenBank/DDBJ whole genome shotgun (WGS) entry which is preliminary data.</text>
</comment>
<feature type="domain" description="Myb-like" evidence="6">
    <location>
        <begin position="264"/>
        <end position="307"/>
    </location>
</feature>
<reference evidence="8 9" key="1">
    <citation type="submission" date="2016-08" db="EMBL/GenBank/DDBJ databases">
        <title>A Parts List for Fungal Cellulosomes Revealed by Comparative Genomics.</title>
        <authorList>
            <consortium name="DOE Joint Genome Institute"/>
            <person name="Haitjema C.H."/>
            <person name="Gilmore S.P."/>
            <person name="Henske J.K."/>
            <person name="Solomon K.V."/>
            <person name="De Groot R."/>
            <person name="Kuo A."/>
            <person name="Mondo S.J."/>
            <person name="Salamov A.A."/>
            <person name="Labutti K."/>
            <person name="Zhao Z."/>
            <person name="Chiniquy J."/>
            <person name="Barry K."/>
            <person name="Brewer H.M."/>
            <person name="Purvine S.O."/>
            <person name="Wright A.T."/>
            <person name="Boxma B."/>
            <person name="Van Alen T."/>
            <person name="Hackstein J.H."/>
            <person name="Baker S.E."/>
            <person name="Grigoriev I.V."/>
            <person name="O'Malley M.A."/>
        </authorList>
    </citation>
    <scope>NUCLEOTIDE SEQUENCE [LARGE SCALE GENOMIC DNA]</scope>
    <source>
        <strain evidence="8 9">S4</strain>
    </source>
</reference>
<name>A0A1Y1X7P9_9FUNG</name>
<feature type="region of interest" description="Disordered" evidence="5">
    <location>
        <begin position="549"/>
        <end position="616"/>
    </location>
</feature>
<sequence length="616" mass="71206">MITVSMLYLHHEEKVVFSDVHGNCINAIWSTQKEGSEPIFTAPSSKKEYFKDIDGEVPDEGNEVNELNKNKLLLKQIEFLRKWTNSQKKKMDETVKQQIHKNYLDSIYENFIKTKQEGKSEEEAINIRRKTIEKFKKDSIKLDEIYYTFKPSIINWEKVARVVDGRLPIECQSYWMNNMRPSLNRNLWTETERNKLFHLMKKYSKRNWIQISKELNNNRVPFQCLQEYLRYKNKIKSQKDTTPKIPYQILRPYKGKRVIKPPVKWTPEEDEKLKLAVKLYGERWNKVSILIPGRTDGQCRERYKNALDPQELFKLLELADLYAPNWAKIAKELNTGRTNRQVKNQFEKLSKKRKRMNEREAFYSRNIVIRPYNLPNHDLKYNPEEAGKYGVKIAPANPKPFIPFTALSPFSGIPNPSLKKGKEKNNDDSEINMATVNKSINTNSSAGTTLSTSQVQPNTSVSQQLLSFQNSPTVFPKFPFMIPPGNIKLPLYNNVDASKIKKNIPIQVPPLIPFPFPVTLSNIPLGSLPLPLPVPKIPISNINSKVINQSKDNGSLNNNSNKSLDNINQKNGDDFNKTTVGINSSKTADHSSRKRKKNSKRKNTISVTNKNKKQKI</sequence>
<dbReference type="EMBL" id="MCFG01000111">
    <property type="protein sequence ID" value="ORX81790.1"/>
    <property type="molecule type" value="Genomic_DNA"/>
</dbReference>